<dbReference type="Proteomes" id="UP000219439">
    <property type="component" value="Unassembled WGS sequence"/>
</dbReference>
<dbReference type="PROSITE" id="PS00430">
    <property type="entry name" value="TONB_DEPENDENT_REC_1"/>
    <property type="match status" value="1"/>
</dbReference>
<evidence type="ECO:0000256" key="12">
    <source>
        <dbReference type="SAM" id="SignalP"/>
    </source>
</evidence>
<keyword evidence="4 9" id="KW-0812">Transmembrane</keyword>
<organism evidence="15 16">
    <name type="scientific">Cohaesibacter gelatinilyticus</name>
    <dbReference type="NCBI Taxonomy" id="372072"/>
    <lineage>
        <taxon>Bacteria</taxon>
        <taxon>Pseudomonadati</taxon>
        <taxon>Pseudomonadota</taxon>
        <taxon>Alphaproteobacteria</taxon>
        <taxon>Hyphomicrobiales</taxon>
        <taxon>Cohaesibacteraceae</taxon>
    </lineage>
</organism>
<dbReference type="OrthoDB" id="9760333at2"/>
<evidence type="ECO:0000256" key="10">
    <source>
        <dbReference type="PROSITE-ProRule" id="PRU10143"/>
    </source>
</evidence>
<feature type="chain" id="PRO_5013171186" evidence="12">
    <location>
        <begin position="28"/>
        <end position="713"/>
    </location>
</feature>
<accession>A0A285PL58</accession>
<feature type="signal peptide" evidence="12">
    <location>
        <begin position="1"/>
        <end position="27"/>
    </location>
</feature>
<dbReference type="GO" id="GO:0009279">
    <property type="term" value="C:cell outer membrane"/>
    <property type="evidence" value="ECO:0007669"/>
    <property type="project" value="UniProtKB-SubCell"/>
</dbReference>
<evidence type="ECO:0000313" key="16">
    <source>
        <dbReference type="Proteomes" id="UP000219439"/>
    </source>
</evidence>
<protein>
    <submittedName>
        <fullName evidence="15">Hemoglobin/transferrin/lactoferrin receptor protein</fullName>
    </submittedName>
</protein>
<evidence type="ECO:0000256" key="6">
    <source>
        <dbReference type="ARBA" id="ARBA00023077"/>
    </source>
</evidence>
<reference evidence="15 16" key="1">
    <citation type="submission" date="2017-09" db="EMBL/GenBank/DDBJ databases">
        <authorList>
            <person name="Ehlers B."/>
            <person name="Leendertz F.H."/>
        </authorList>
    </citation>
    <scope>NUCLEOTIDE SEQUENCE [LARGE SCALE GENOMIC DNA]</scope>
    <source>
        <strain evidence="15 16">DSM 18289</strain>
    </source>
</reference>
<dbReference type="PANTHER" id="PTHR30069:SF37">
    <property type="entry name" value="FERRIC VIBRIOBACTIN RECEPTOR VIUA"/>
    <property type="match status" value="1"/>
</dbReference>
<comment type="subcellular location">
    <subcellularLocation>
        <location evidence="1 9">Cell outer membrane</location>
        <topology evidence="1 9">Multi-pass membrane protein</topology>
    </subcellularLocation>
</comment>
<keyword evidence="2 9" id="KW-0813">Transport</keyword>
<evidence type="ECO:0000256" key="4">
    <source>
        <dbReference type="ARBA" id="ARBA00022692"/>
    </source>
</evidence>
<evidence type="ECO:0000256" key="5">
    <source>
        <dbReference type="ARBA" id="ARBA00022729"/>
    </source>
</evidence>
<evidence type="ECO:0000256" key="9">
    <source>
        <dbReference type="PROSITE-ProRule" id="PRU01360"/>
    </source>
</evidence>
<dbReference type="GO" id="GO:0044718">
    <property type="term" value="P:siderophore transmembrane transport"/>
    <property type="evidence" value="ECO:0007669"/>
    <property type="project" value="TreeGrafter"/>
</dbReference>
<evidence type="ECO:0000256" key="11">
    <source>
        <dbReference type="RuleBase" id="RU003357"/>
    </source>
</evidence>
<gene>
    <name evidence="15" type="ORF">SAMN06265368_3707</name>
</gene>
<evidence type="ECO:0000313" key="15">
    <source>
        <dbReference type="EMBL" id="SNZ20601.1"/>
    </source>
</evidence>
<evidence type="ECO:0000256" key="3">
    <source>
        <dbReference type="ARBA" id="ARBA00022452"/>
    </source>
</evidence>
<dbReference type="Pfam" id="PF00593">
    <property type="entry name" value="TonB_dep_Rec_b-barrel"/>
    <property type="match status" value="1"/>
</dbReference>
<feature type="domain" description="TonB-dependent receptor plug" evidence="14">
    <location>
        <begin position="53"/>
        <end position="157"/>
    </location>
</feature>
<dbReference type="SUPFAM" id="SSF56935">
    <property type="entry name" value="Porins"/>
    <property type="match status" value="1"/>
</dbReference>
<keyword evidence="5 12" id="KW-0732">Signal</keyword>
<dbReference type="InterPro" id="IPR000531">
    <property type="entry name" value="Beta-barrel_TonB"/>
</dbReference>
<evidence type="ECO:0000256" key="1">
    <source>
        <dbReference type="ARBA" id="ARBA00004571"/>
    </source>
</evidence>
<evidence type="ECO:0000259" key="13">
    <source>
        <dbReference type="Pfam" id="PF00593"/>
    </source>
</evidence>
<dbReference type="Gene3D" id="2.170.130.10">
    <property type="entry name" value="TonB-dependent receptor, plug domain"/>
    <property type="match status" value="1"/>
</dbReference>
<name>A0A285PL58_9HYPH</name>
<keyword evidence="7 9" id="KW-0472">Membrane</keyword>
<dbReference type="CDD" id="cd01347">
    <property type="entry name" value="ligand_gated_channel"/>
    <property type="match status" value="1"/>
</dbReference>
<evidence type="ECO:0000256" key="7">
    <source>
        <dbReference type="ARBA" id="ARBA00023136"/>
    </source>
</evidence>
<dbReference type="EMBL" id="OBEL01000005">
    <property type="protein sequence ID" value="SNZ20601.1"/>
    <property type="molecule type" value="Genomic_DNA"/>
</dbReference>
<dbReference type="InterPro" id="IPR010916">
    <property type="entry name" value="TonB_box_CS"/>
</dbReference>
<dbReference type="InterPro" id="IPR012910">
    <property type="entry name" value="Plug_dom"/>
</dbReference>
<dbReference type="GO" id="GO:0015344">
    <property type="term" value="F:siderophore uptake transmembrane transporter activity"/>
    <property type="evidence" value="ECO:0007669"/>
    <property type="project" value="TreeGrafter"/>
</dbReference>
<sequence>MVQKFVEMSLRTGLLLSVSLLASPVLAQSLEGAAADIELDTIVVTASRTEQSLMDVTRSVAVVEQDAINEKNVNDVAELLRDIPGVSVLEGSTPGLRRISIRGEGQARNTILIDGQEISDHSTYGSLFLIDPTNIERVEVVKGPSSVLHGSKAIGGVVNITTKKGADKALQVSVGGGYDSSTGGYNSNANAAGTKDNWDYRIAITKSDHGHRKTPDGDLKATALSNGSAFENQSVSANFGYTNDNHSIRITAEKVEMESDAYVDPASFSATGRPGLNKFVLDLPKRDRSKLGVFYDGEDLSETFKKIHFDAYIQQIERVIDIDYTMTTFGALSTKNKTSDDQLAIGANGQVDLELLENHLTIFGIQFVKDSIDRNDTRNGTRPVVPPPPGATTPINDNFDKEASITTLSAFVQDEWDLTDEFSLTGGARYFHVESELSKTNQPGYAPFSKSDDAFIGSIGVNYTGFENIALRGNIAQGYVYPTLLQNMLGSVFSPGEIIEANKDLKAEKSINYEIGARFDNGVAMLDAAAFYSVAENYIDSAKCTTPGVTCTSGAASSKYINIDEATTYGLELSGSYTLETLALTPYFTATLMNRDFKKAGVETNNTDIPAFSGRFGVRKLWDVHKDIVFMTDLYVRAATKREDGEPSDREYVEHDAFATVNFATSMSYDFGDDRNFRLNASVENIFDESYIEPLSSAKAAGRAFKISSQLTF</sequence>
<dbReference type="PANTHER" id="PTHR30069">
    <property type="entry name" value="TONB-DEPENDENT OUTER MEMBRANE RECEPTOR"/>
    <property type="match status" value="1"/>
</dbReference>
<comment type="similarity">
    <text evidence="9 11">Belongs to the TonB-dependent receptor family.</text>
</comment>
<keyword evidence="16" id="KW-1185">Reference proteome</keyword>
<dbReference type="RefSeq" id="WP_097154968.1">
    <property type="nucleotide sequence ID" value="NZ_OBEL01000005.1"/>
</dbReference>
<dbReference type="AlphaFoldDB" id="A0A285PL58"/>
<keyword evidence="15" id="KW-0675">Receptor</keyword>
<keyword evidence="8 9" id="KW-0998">Cell outer membrane</keyword>
<dbReference type="InterPro" id="IPR036942">
    <property type="entry name" value="Beta-barrel_TonB_sf"/>
</dbReference>
<dbReference type="InterPro" id="IPR039426">
    <property type="entry name" value="TonB-dep_rcpt-like"/>
</dbReference>
<dbReference type="Pfam" id="PF07715">
    <property type="entry name" value="Plug"/>
    <property type="match status" value="1"/>
</dbReference>
<evidence type="ECO:0000256" key="2">
    <source>
        <dbReference type="ARBA" id="ARBA00022448"/>
    </source>
</evidence>
<feature type="short sequence motif" description="TonB box" evidence="10">
    <location>
        <begin position="41"/>
        <end position="47"/>
    </location>
</feature>
<dbReference type="Gene3D" id="2.40.170.20">
    <property type="entry name" value="TonB-dependent receptor, beta-barrel domain"/>
    <property type="match status" value="1"/>
</dbReference>
<evidence type="ECO:0000256" key="8">
    <source>
        <dbReference type="ARBA" id="ARBA00023237"/>
    </source>
</evidence>
<dbReference type="PROSITE" id="PS52016">
    <property type="entry name" value="TONB_DEPENDENT_REC_3"/>
    <property type="match status" value="1"/>
</dbReference>
<keyword evidence="3 9" id="KW-1134">Transmembrane beta strand</keyword>
<keyword evidence="6 10" id="KW-0798">TonB box</keyword>
<dbReference type="InterPro" id="IPR037066">
    <property type="entry name" value="Plug_dom_sf"/>
</dbReference>
<feature type="domain" description="TonB-dependent receptor-like beta-barrel" evidence="13">
    <location>
        <begin position="202"/>
        <end position="686"/>
    </location>
</feature>
<evidence type="ECO:0000259" key="14">
    <source>
        <dbReference type="Pfam" id="PF07715"/>
    </source>
</evidence>
<proteinExistence type="inferred from homology"/>